<protein>
    <submittedName>
        <fullName evidence="1">Uncharacterized protein</fullName>
    </submittedName>
</protein>
<gene>
    <name evidence="1" type="ORF">CDOO_02735</name>
</gene>
<dbReference type="AlphaFoldDB" id="A0A097IJB2"/>
<accession>A0A097IJB2</accession>
<dbReference type="KEGG" id="cdo:CDOO_02735"/>
<keyword evidence="2" id="KW-1185">Reference proteome</keyword>
<evidence type="ECO:0000313" key="1">
    <source>
        <dbReference type="EMBL" id="AIT62209.1"/>
    </source>
</evidence>
<dbReference type="HOGENOM" id="CLU_836042_0_0_11"/>
<sequence length="332" mass="34549">MPIITLTENASETVEAHSPIHIEAAPAPGYSTNVRLELQGDARANDAGASAVRLLTGTGLIKIVVKPLRGDEFGPETTVRVSAVRGRPGTPQATGVEFEPVTLDGRSDTVIGTLSYEGDRLVIESVSGTGRGETPFDGAAATLRAGLRANLGRRNLTGVVTPGTPTVLALDSSASLSSLATEEDMSLAADILIGIAGALNPDAPFEVSTENSSRPDLIDSREDLKAAALRALTAGAHRVGSGVRREAGVPGRPSFAISDEEPYGVEPHGLTIVIGKGAREGSRSATDTPGVLRVTEELAQEIRENSPRLDEVYSHIVESCAGDARTGEGIYR</sequence>
<proteinExistence type="predicted"/>
<dbReference type="Proteomes" id="UP000029914">
    <property type="component" value="Chromosome"/>
</dbReference>
<dbReference type="eggNOG" id="ENOG5031I80">
    <property type="taxonomic scope" value="Bacteria"/>
</dbReference>
<reference evidence="1 2" key="1">
    <citation type="submission" date="2013-09" db="EMBL/GenBank/DDBJ databases">
        <title>Complete genome sequence of Corynebacterium doosanense CAU 212(T) (=DSM 45436(T)), isolated from activated sludge.</title>
        <authorList>
            <person name="Schaffert L."/>
            <person name="Albersmeier A."/>
            <person name="Kalinowski J."/>
            <person name="Ruckert C."/>
        </authorList>
    </citation>
    <scope>NUCLEOTIDE SEQUENCE [LARGE SCALE GENOMIC DNA]</scope>
    <source>
        <strain evidence="1 2">CAU 212</strain>
    </source>
</reference>
<name>A0A097IJB2_9CORY</name>
<organism evidence="1 2">
    <name type="scientific">Corynebacterium doosanense CAU 212 = DSM 45436</name>
    <dbReference type="NCBI Taxonomy" id="558173"/>
    <lineage>
        <taxon>Bacteria</taxon>
        <taxon>Bacillati</taxon>
        <taxon>Actinomycetota</taxon>
        <taxon>Actinomycetes</taxon>
        <taxon>Mycobacteriales</taxon>
        <taxon>Corynebacteriaceae</taxon>
        <taxon>Corynebacterium</taxon>
    </lineage>
</organism>
<dbReference type="RefSeq" id="WP_018021310.1">
    <property type="nucleotide sequence ID" value="NZ_AQUX01000002.1"/>
</dbReference>
<dbReference type="EMBL" id="CP006764">
    <property type="protein sequence ID" value="AIT62209.1"/>
    <property type="molecule type" value="Genomic_DNA"/>
</dbReference>
<dbReference type="OrthoDB" id="4427402at2"/>
<dbReference type="STRING" id="558173.CDOO_02735"/>
<evidence type="ECO:0000313" key="2">
    <source>
        <dbReference type="Proteomes" id="UP000029914"/>
    </source>
</evidence>